<keyword evidence="3" id="KW-1185">Reference proteome</keyword>
<dbReference type="EMBL" id="BAAAQM010000018">
    <property type="protein sequence ID" value="GAA1972873.1"/>
    <property type="molecule type" value="Genomic_DNA"/>
</dbReference>
<evidence type="ECO:0000313" key="2">
    <source>
        <dbReference type="EMBL" id="GAA1972873.1"/>
    </source>
</evidence>
<proteinExistence type="predicted"/>
<sequence>MIENHRGVVRRVASAAVLTGLGLAAAPGCAGAAQASDDAGLRSLGAVPLYPLAGGPLDLLSNNVVIPLGGTQLSTVPVTAPFQDGLLLRDVPVAGSLLS</sequence>
<comment type="caution">
    <text evidence="2">The sequence shown here is derived from an EMBL/GenBank/DDBJ whole genome shotgun (WGS) entry which is preliminary data.</text>
</comment>
<gene>
    <name evidence="2" type="ORF">GCM10009838_35690</name>
</gene>
<accession>A0ABN2RPY3</accession>
<dbReference type="Proteomes" id="UP001499854">
    <property type="component" value="Unassembled WGS sequence"/>
</dbReference>
<evidence type="ECO:0000256" key="1">
    <source>
        <dbReference type="SAM" id="SignalP"/>
    </source>
</evidence>
<organism evidence="2 3">
    <name type="scientific">Catenulispora subtropica</name>
    <dbReference type="NCBI Taxonomy" id="450798"/>
    <lineage>
        <taxon>Bacteria</taxon>
        <taxon>Bacillati</taxon>
        <taxon>Actinomycetota</taxon>
        <taxon>Actinomycetes</taxon>
        <taxon>Catenulisporales</taxon>
        <taxon>Catenulisporaceae</taxon>
        <taxon>Catenulispora</taxon>
    </lineage>
</organism>
<protein>
    <submittedName>
        <fullName evidence="2">Uncharacterized protein</fullName>
    </submittedName>
</protein>
<name>A0ABN2RPY3_9ACTN</name>
<feature type="chain" id="PRO_5045429562" evidence="1">
    <location>
        <begin position="33"/>
        <end position="99"/>
    </location>
</feature>
<evidence type="ECO:0000313" key="3">
    <source>
        <dbReference type="Proteomes" id="UP001499854"/>
    </source>
</evidence>
<keyword evidence="1" id="KW-0732">Signal</keyword>
<reference evidence="2 3" key="1">
    <citation type="journal article" date="2019" name="Int. J. Syst. Evol. Microbiol.">
        <title>The Global Catalogue of Microorganisms (GCM) 10K type strain sequencing project: providing services to taxonomists for standard genome sequencing and annotation.</title>
        <authorList>
            <consortium name="The Broad Institute Genomics Platform"/>
            <consortium name="The Broad Institute Genome Sequencing Center for Infectious Disease"/>
            <person name="Wu L."/>
            <person name="Ma J."/>
        </authorList>
    </citation>
    <scope>NUCLEOTIDE SEQUENCE [LARGE SCALE GENOMIC DNA]</scope>
    <source>
        <strain evidence="2 3">JCM 16013</strain>
    </source>
</reference>
<feature type="signal peptide" evidence="1">
    <location>
        <begin position="1"/>
        <end position="32"/>
    </location>
</feature>